<gene>
    <name evidence="4" type="ORF">EV702DRAFT_951810</name>
</gene>
<proteinExistence type="predicted"/>
<dbReference type="Proteomes" id="UP000714275">
    <property type="component" value="Unassembled WGS sequence"/>
</dbReference>
<dbReference type="GO" id="GO:0070370">
    <property type="term" value="P:cellular heat acclimation"/>
    <property type="evidence" value="ECO:0007669"/>
    <property type="project" value="TreeGrafter"/>
</dbReference>
<dbReference type="GO" id="GO:0005524">
    <property type="term" value="F:ATP binding"/>
    <property type="evidence" value="ECO:0007669"/>
    <property type="project" value="UniProtKB-KW"/>
</dbReference>
<dbReference type="GO" id="GO:0016887">
    <property type="term" value="F:ATP hydrolysis activity"/>
    <property type="evidence" value="ECO:0007669"/>
    <property type="project" value="TreeGrafter"/>
</dbReference>
<evidence type="ECO:0000256" key="1">
    <source>
        <dbReference type="ARBA" id="ARBA00022741"/>
    </source>
</evidence>
<evidence type="ECO:0000259" key="3">
    <source>
        <dbReference type="Pfam" id="PF17871"/>
    </source>
</evidence>
<keyword evidence="2" id="KW-0067">ATP-binding</keyword>
<dbReference type="SUPFAM" id="SSF52540">
    <property type="entry name" value="P-loop containing nucleoside triphosphate hydrolases"/>
    <property type="match status" value="1"/>
</dbReference>
<dbReference type="GO" id="GO:0051087">
    <property type="term" value="F:protein-folding chaperone binding"/>
    <property type="evidence" value="ECO:0007669"/>
    <property type="project" value="TreeGrafter"/>
</dbReference>
<feature type="domain" description="ClpA/ClpB AAA lid" evidence="3">
    <location>
        <begin position="52"/>
        <end position="109"/>
    </location>
</feature>
<dbReference type="InterPro" id="IPR050130">
    <property type="entry name" value="ClpA_ClpB"/>
</dbReference>
<dbReference type="GO" id="GO:0042026">
    <property type="term" value="P:protein refolding"/>
    <property type="evidence" value="ECO:0007669"/>
    <property type="project" value="TreeGrafter"/>
</dbReference>
<dbReference type="GO" id="GO:0043335">
    <property type="term" value="P:protein unfolding"/>
    <property type="evidence" value="ECO:0007669"/>
    <property type="project" value="TreeGrafter"/>
</dbReference>
<dbReference type="AlphaFoldDB" id="A0A9P7CYG5"/>
<evidence type="ECO:0000313" key="5">
    <source>
        <dbReference type="Proteomes" id="UP000714275"/>
    </source>
</evidence>
<dbReference type="PANTHER" id="PTHR11638">
    <property type="entry name" value="ATP-DEPENDENT CLP PROTEASE"/>
    <property type="match status" value="1"/>
</dbReference>
<feature type="non-terminal residue" evidence="4">
    <location>
        <position position="1"/>
    </location>
</feature>
<dbReference type="GO" id="GO:0005829">
    <property type="term" value="C:cytosol"/>
    <property type="evidence" value="ECO:0007669"/>
    <property type="project" value="TreeGrafter"/>
</dbReference>
<comment type="caution">
    <text evidence="4">The sequence shown here is derived from an EMBL/GenBank/DDBJ whole genome shotgun (WGS) entry which is preliminary data.</text>
</comment>
<sequence length="109" mass="11789">GGMDVGNLFKLLLARGKLHCTGATTLSEYRKYIETAAALEQRFAQVLVNEPSVPETISILRGIREKCVVHHGVRILDGALISAATLAHCYLTSRRLPDAAIDLVDEACA</sequence>
<dbReference type="GO" id="GO:0051082">
    <property type="term" value="F:unfolded protein binding"/>
    <property type="evidence" value="ECO:0007669"/>
    <property type="project" value="TreeGrafter"/>
</dbReference>
<dbReference type="PANTHER" id="PTHR11638:SF18">
    <property type="entry name" value="HEAT SHOCK PROTEIN 104"/>
    <property type="match status" value="1"/>
</dbReference>
<dbReference type="InterPro" id="IPR041546">
    <property type="entry name" value="ClpA/ClpB_AAA_lid"/>
</dbReference>
<evidence type="ECO:0000313" key="4">
    <source>
        <dbReference type="EMBL" id="KAG1771344.1"/>
    </source>
</evidence>
<reference evidence="4" key="1">
    <citation type="journal article" date="2020" name="New Phytol.">
        <title>Comparative genomics reveals dynamic genome evolution in host specialist ectomycorrhizal fungi.</title>
        <authorList>
            <person name="Lofgren L.A."/>
            <person name="Nguyen N.H."/>
            <person name="Vilgalys R."/>
            <person name="Ruytinx J."/>
            <person name="Liao H.L."/>
            <person name="Branco S."/>
            <person name="Kuo A."/>
            <person name="LaButti K."/>
            <person name="Lipzen A."/>
            <person name="Andreopoulos W."/>
            <person name="Pangilinan J."/>
            <person name="Riley R."/>
            <person name="Hundley H."/>
            <person name="Na H."/>
            <person name="Barry K."/>
            <person name="Grigoriev I.V."/>
            <person name="Stajich J.E."/>
            <person name="Kennedy P.G."/>
        </authorList>
    </citation>
    <scope>NUCLEOTIDE SEQUENCE</scope>
    <source>
        <strain evidence="4">DOB743</strain>
    </source>
</reference>
<name>A0A9P7CYG5_9AGAM</name>
<accession>A0A9P7CYG5</accession>
<keyword evidence="4" id="KW-0378">Hydrolase</keyword>
<dbReference type="InterPro" id="IPR027417">
    <property type="entry name" value="P-loop_NTPase"/>
</dbReference>
<dbReference type="Pfam" id="PF17871">
    <property type="entry name" value="AAA_lid_9"/>
    <property type="match status" value="1"/>
</dbReference>
<evidence type="ECO:0000256" key="2">
    <source>
        <dbReference type="ARBA" id="ARBA00022840"/>
    </source>
</evidence>
<keyword evidence="5" id="KW-1185">Reference proteome</keyword>
<feature type="non-terminal residue" evidence="4">
    <location>
        <position position="109"/>
    </location>
</feature>
<dbReference type="Gene3D" id="3.40.50.300">
    <property type="entry name" value="P-loop containing nucleotide triphosphate hydrolases"/>
    <property type="match status" value="2"/>
</dbReference>
<organism evidence="4 5">
    <name type="scientific">Suillus placidus</name>
    <dbReference type="NCBI Taxonomy" id="48579"/>
    <lineage>
        <taxon>Eukaryota</taxon>
        <taxon>Fungi</taxon>
        <taxon>Dikarya</taxon>
        <taxon>Basidiomycota</taxon>
        <taxon>Agaricomycotina</taxon>
        <taxon>Agaricomycetes</taxon>
        <taxon>Agaricomycetidae</taxon>
        <taxon>Boletales</taxon>
        <taxon>Suillineae</taxon>
        <taxon>Suillaceae</taxon>
        <taxon>Suillus</taxon>
    </lineage>
</organism>
<keyword evidence="1" id="KW-0547">Nucleotide-binding</keyword>
<dbReference type="OrthoDB" id="47330at2759"/>
<protein>
    <submittedName>
        <fullName evidence="4">P-loop containing nucleoside triphosphate hydrolase protein</fullName>
    </submittedName>
</protein>
<dbReference type="EMBL" id="JABBWD010000059">
    <property type="protein sequence ID" value="KAG1771344.1"/>
    <property type="molecule type" value="Genomic_DNA"/>
</dbReference>